<evidence type="ECO:0000256" key="1">
    <source>
        <dbReference type="ARBA" id="ARBA00022679"/>
    </source>
</evidence>
<evidence type="ECO:0000256" key="3">
    <source>
        <dbReference type="ARBA" id="ARBA00022777"/>
    </source>
</evidence>
<dbReference type="PROSITE" id="PS00108">
    <property type="entry name" value="PROTEIN_KINASE_ST"/>
    <property type="match status" value="1"/>
</dbReference>
<evidence type="ECO:0000256" key="7">
    <source>
        <dbReference type="RuleBase" id="RU000304"/>
    </source>
</evidence>
<name>A0AAV5V9B4_9BILA</name>
<dbReference type="PROSITE" id="PS50011">
    <property type="entry name" value="PROTEIN_KINASE_DOM"/>
    <property type="match status" value="1"/>
</dbReference>
<accession>A0AAV5V9B4</accession>
<comment type="caution">
    <text evidence="9">The sequence shown here is derived from an EMBL/GenBank/DDBJ whole genome shotgun (WGS) entry which is preliminary data.</text>
</comment>
<evidence type="ECO:0000313" key="10">
    <source>
        <dbReference type="Proteomes" id="UP001432322"/>
    </source>
</evidence>
<feature type="binding site" evidence="6">
    <location>
        <position position="226"/>
    </location>
    <ligand>
        <name>ATP</name>
        <dbReference type="ChEBI" id="CHEBI:30616"/>
    </ligand>
</feature>
<dbReference type="SMART" id="SM00220">
    <property type="entry name" value="S_TKc"/>
    <property type="match status" value="1"/>
</dbReference>
<dbReference type="InterPro" id="IPR017441">
    <property type="entry name" value="Protein_kinase_ATP_BS"/>
</dbReference>
<evidence type="ECO:0000256" key="2">
    <source>
        <dbReference type="ARBA" id="ARBA00022741"/>
    </source>
</evidence>
<dbReference type="PROSITE" id="PS00107">
    <property type="entry name" value="PROTEIN_KINASE_ATP"/>
    <property type="match status" value="1"/>
</dbReference>
<dbReference type="InterPro" id="IPR008271">
    <property type="entry name" value="Ser/Thr_kinase_AS"/>
</dbReference>
<dbReference type="Gene3D" id="3.30.200.20">
    <property type="entry name" value="Phosphorylase Kinase, domain 1"/>
    <property type="match status" value="1"/>
</dbReference>
<dbReference type="GO" id="GO:0004694">
    <property type="term" value="F:eukaryotic translation initiation factor 2alpha kinase activity"/>
    <property type="evidence" value="ECO:0007669"/>
    <property type="project" value="TreeGrafter"/>
</dbReference>
<evidence type="ECO:0000256" key="5">
    <source>
        <dbReference type="ARBA" id="ARBA00037982"/>
    </source>
</evidence>
<dbReference type="InterPro" id="IPR050339">
    <property type="entry name" value="CC_SR_Kinase"/>
</dbReference>
<protein>
    <recommendedName>
        <fullName evidence="8">Protein kinase domain-containing protein</fullName>
    </recommendedName>
</protein>
<dbReference type="InterPro" id="IPR011009">
    <property type="entry name" value="Kinase-like_dom_sf"/>
</dbReference>
<keyword evidence="2 6" id="KW-0547">Nucleotide-binding</keyword>
<evidence type="ECO:0000259" key="8">
    <source>
        <dbReference type="PROSITE" id="PS50011"/>
    </source>
</evidence>
<keyword evidence="10" id="KW-1185">Reference proteome</keyword>
<evidence type="ECO:0000256" key="6">
    <source>
        <dbReference type="PROSITE-ProRule" id="PRU10141"/>
    </source>
</evidence>
<organism evidence="9 10">
    <name type="scientific">Pristionchus fissidentatus</name>
    <dbReference type="NCBI Taxonomy" id="1538716"/>
    <lineage>
        <taxon>Eukaryota</taxon>
        <taxon>Metazoa</taxon>
        <taxon>Ecdysozoa</taxon>
        <taxon>Nematoda</taxon>
        <taxon>Chromadorea</taxon>
        <taxon>Rhabditida</taxon>
        <taxon>Rhabditina</taxon>
        <taxon>Diplogasteromorpha</taxon>
        <taxon>Diplogasteroidea</taxon>
        <taxon>Neodiplogasteridae</taxon>
        <taxon>Pristionchus</taxon>
    </lineage>
</organism>
<dbReference type="GO" id="GO:0005634">
    <property type="term" value="C:nucleus"/>
    <property type="evidence" value="ECO:0007669"/>
    <property type="project" value="TreeGrafter"/>
</dbReference>
<keyword evidence="3" id="KW-0418">Kinase</keyword>
<reference evidence="9" key="1">
    <citation type="submission" date="2023-10" db="EMBL/GenBank/DDBJ databases">
        <title>Genome assembly of Pristionchus species.</title>
        <authorList>
            <person name="Yoshida K."/>
            <person name="Sommer R.J."/>
        </authorList>
    </citation>
    <scope>NUCLEOTIDE SEQUENCE</scope>
    <source>
        <strain evidence="9">RS5133</strain>
    </source>
</reference>
<dbReference type="GO" id="GO:0005524">
    <property type="term" value="F:ATP binding"/>
    <property type="evidence" value="ECO:0007669"/>
    <property type="project" value="UniProtKB-UniRule"/>
</dbReference>
<dbReference type="Pfam" id="PF00069">
    <property type="entry name" value="Pkinase"/>
    <property type="match status" value="1"/>
</dbReference>
<feature type="domain" description="Protein kinase" evidence="8">
    <location>
        <begin position="197"/>
        <end position="442"/>
    </location>
</feature>
<dbReference type="EMBL" id="BTSY01000002">
    <property type="protein sequence ID" value="GMT16220.1"/>
    <property type="molecule type" value="Genomic_DNA"/>
</dbReference>
<dbReference type="PANTHER" id="PTHR11042:SF91">
    <property type="entry name" value="EUKARYOTIC TRANSLATION INITIATION FACTOR 2-ALPHA KINASE"/>
    <property type="match status" value="1"/>
</dbReference>
<proteinExistence type="inferred from homology"/>
<dbReference type="GO" id="GO:0005737">
    <property type="term" value="C:cytoplasm"/>
    <property type="evidence" value="ECO:0007669"/>
    <property type="project" value="TreeGrafter"/>
</dbReference>
<gene>
    <name evidence="9" type="ORF">PFISCL1PPCAC_7517</name>
</gene>
<dbReference type="Gene3D" id="1.10.510.10">
    <property type="entry name" value="Transferase(Phosphotransferase) domain 1"/>
    <property type="match status" value="1"/>
</dbReference>
<dbReference type="FunFam" id="3.30.200.20:FF:000706">
    <property type="entry name" value="Protein kinase"/>
    <property type="match status" value="1"/>
</dbReference>
<sequence length="442" mass="51370">MMNFSRDILYLLVDKSEVRIMRLTKGPSPMILVNMPDPKSAGAFSQDHMDFLYILSKKTLLIIQFEHLLFTMDIPNVMHYRIDYSTTRTIAGIFMRNMFVNVMHPDRRTLDRYKVKLRAEHVNQAGDFSSEDSNGAASNGLLFHFSWNDSQSKFEEGPNLTSNKGKKAKGSALQKAQKKVDASRHIPEFTSKFLEKFKPTRIVGEGTFGIVFEAEHRFTNCSYAVKRVHLNQRDRLLKKALREATVMSRFDHRGIVRYFDSWIEEPPAGWQIRADLAIKDGLLRDKHQMRYHDSCAYMYIQMQLCSESLEDWLEKNTAIREMNKMKSWLKQLVEAVNYIHAKKIMHRDLKPSNILLYGEDQLKICDLGTATEILFVDGTEATQTRTTIGTELYKSPEQKTWMYRSKVDVFTLGLIFAELCVPMFGKVRKQIFDNYRSGKQYS</sequence>
<comment type="similarity">
    <text evidence="5">Belongs to the protein kinase superfamily. Ser/Thr protein kinase family. GCN2 subfamily.</text>
</comment>
<dbReference type="InterPro" id="IPR000719">
    <property type="entry name" value="Prot_kinase_dom"/>
</dbReference>
<keyword evidence="4 6" id="KW-0067">ATP-binding</keyword>
<dbReference type="Proteomes" id="UP001432322">
    <property type="component" value="Unassembled WGS sequence"/>
</dbReference>
<dbReference type="PANTHER" id="PTHR11042">
    <property type="entry name" value="EUKARYOTIC TRANSLATION INITIATION FACTOR 2-ALPHA KINASE EIF2-ALPHA KINASE -RELATED"/>
    <property type="match status" value="1"/>
</dbReference>
<dbReference type="AlphaFoldDB" id="A0AAV5V9B4"/>
<keyword evidence="1" id="KW-0808">Transferase</keyword>
<dbReference type="SUPFAM" id="SSF56112">
    <property type="entry name" value="Protein kinase-like (PK-like)"/>
    <property type="match status" value="1"/>
</dbReference>
<evidence type="ECO:0000313" key="9">
    <source>
        <dbReference type="EMBL" id="GMT16220.1"/>
    </source>
</evidence>
<keyword evidence="7" id="KW-0723">Serine/threonine-protein kinase</keyword>
<evidence type="ECO:0000256" key="4">
    <source>
        <dbReference type="ARBA" id="ARBA00022840"/>
    </source>
</evidence>